<dbReference type="InterPro" id="IPR018035">
    <property type="entry name" value="Flagellar_FliH/T3SS_HrpE"/>
</dbReference>
<dbReference type="EMBL" id="CXST01000001">
    <property type="protein sequence ID" value="CTQ43729.1"/>
    <property type="molecule type" value="Genomic_DNA"/>
</dbReference>
<evidence type="ECO:0000313" key="11">
    <source>
        <dbReference type="Proteomes" id="UP000048926"/>
    </source>
</evidence>
<comment type="function">
    <text evidence="1">Needed for flagellar regrowth and assembly.</text>
</comment>
<sequence>MRQTAGTYSRMGRMTNPSKFLFNVDFSEPEEPEEVAPVEPEIPMIPVAQHEELLKKARAQAFEEGRVKALQDLQTKQETLLTAEVNHLAGAVSRVLETLDGQVAEREKDAISLAFLVARRLCAHLIARQPLAETVALVSECLGPLRKAPHLVIRIAEKDVEALKAQVDPIIHEKGFEGRLVILGEPEIGRGDCHIEWADGGIRRDRKAIEAEIDASIRSYLRGRSAERRGKTSDTSAEKETDA</sequence>
<keyword evidence="4" id="KW-0813">Transport</keyword>
<keyword evidence="7" id="KW-1006">Bacterial flagellum protein export</keyword>
<keyword evidence="5" id="KW-1005">Bacterial flagellum biogenesis</keyword>
<dbReference type="OrthoDB" id="7304298at2"/>
<feature type="domain" description="Flagellar assembly protein FliH/Type III secretion system HrpE" evidence="9">
    <location>
        <begin position="83"/>
        <end position="201"/>
    </location>
</feature>
<feature type="region of interest" description="Disordered" evidence="8">
    <location>
        <begin position="224"/>
        <end position="243"/>
    </location>
</feature>
<keyword evidence="11" id="KW-1185">Reference proteome</keyword>
<dbReference type="GO" id="GO:0044781">
    <property type="term" value="P:bacterial-type flagellum organization"/>
    <property type="evidence" value="ECO:0007669"/>
    <property type="project" value="UniProtKB-KW"/>
</dbReference>
<keyword evidence="10" id="KW-0282">Flagellum</keyword>
<keyword evidence="6" id="KW-0653">Protein transport</keyword>
<evidence type="ECO:0000256" key="7">
    <source>
        <dbReference type="ARBA" id="ARBA00023225"/>
    </source>
</evidence>
<evidence type="ECO:0000259" key="9">
    <source>
        <dbReference type="Pfam" id="PF02108"/>
    </source>
</evidence>
<dbReference type="PANTHER" id="PTHR34982">
    <property type="entry name" value="YOP PROTEINS TRANSLOCATION PROTEIN L"/>
    <property type="match status" value="1"/>
</dbReference>
<proteinExistence type="inferred from homology"/>
<keyword evidence="10" id="KW-0966">Cell projection</keyword>
<dbReference type="Proteomes" id="UP000048926">
    <property type="component" value="Unassembled WGS sequence"/>
</dbReference>
<comment type="similarity">
    <text evidence="2">Belongs to the FliH family.</text>
</comment>
<protein>
    <recommendedName>
        <fullName evidence="3">Flagellar assembly protein FliH</fullName>
    </recommendedName>
</protein>
<dbReference type="InterPro" id="IPR051472">
    <property type="entry name" value="T3SS_Stator/FliH"/>
</dbReference>
<evidence type="ECO:0000256" key="6">
    <source>
        <dbReference type="ARBA" id="ARBA00022927"/>
    </source>
</evidence>
<dbReference type="GO" id="GO:0015031">
    <property type="term" value="P:protein transport"/>
    <property type="evidence" value="ECO:0007669"/>
    <property type="project" value="UniProtKB-KW"/>
</dbReference>
<evidence type="ECO:0000256" key="8">
    <source>
        <dbReference type="SAM" id="MobiDB-lite"/>
    </source>
</evidence>
<dbReference type="STRING" id="187304.B0E33_19140"/>
<evidence type="ECO:0000256" key="1">
    <source>
        <dbReference type="ARBA" id="ARBA00003041"/>
    </source>
</evidence>
<dbReference type="Pfam" id="PF02108">
    <property type="entry name" value="FliH"/>
    <property type="match status" value="1"/>
</dbReference>
<keyword evidence="10" id="KW-0969">Cilium</keyword>
<name>A0A0M6Y2Z3_9HYPH</name>
<evidence type="ECO:0000256" key="5">
    <source>
        <dbReference type="ARBA" id="ARBA00022795"/>
    </source>
</evidence>
<reference evidence="11" key="1">
    <citation type="submission" date="2015-07" db="EMBL/GenBank/DDBJ databases">
        <authorList>
            <person name="Rodrigo-Torres Lidia"/>
            <person name="Arahal R.David."/>
        </authorList>
    </citation>
    <scope>NUCLEOTIDE SEQUENCE [LARGE SCALE GENOMIC DNA]</scope>
    <source>
        <strain evidence="11">CECT 4801</strain>
    </source>
</reference>
<evidence type="ECO:0000256" key="3">
    <source>
        <dbReference type="ARBA" id="ARBA00016507"/>
    </source>
</evidence>
<gene>
    <name evidence="10" type="ORF">LAL4801_02169</name>
</gene>
<dbReference type="PANTHER" id="PTHR34982:SF1">
    <property type="entry name" value="FLAGELLAR ASSEMBLY PROTEIN FLIH"/>
    <property type="match status" value="1"/>
</dbReference>
<evidence type="ECO:0000256" key="4">
    <source>
        <dbReference type="ARBA" id="ARBA00022448"/>
    </source>
</evidence>
<evidence type="ECO:0000313" key="10">
    <source>
        <dbReference type="EMBL" id="CTQ43729.1"/>
    </source>
</evidence>
<dbReference type="AlphaFoldDB" id="A0A0M6Y2Z3"/>
<organism evidence="10 11">
    <name type="scientific">Roseibium aggregatum</name>
    <dbReference type="NCBI Taxonomy" id="187304"/>
    <lineage>
        <taxon>Bacteria</taxon>
        <taxon>Pseudomonadati</taxon>
        <taxon>Pseudomonadota</taxon>
        <taxon>Alphaproteobacteria</taxon>
        <taxon>Hyphomicrobiales</taxon>
        <taxon>Stappiaceae</taxon>
        <taxon>Roseibium</taxon>
    </lineage>
</organism>
<evidence type="ECO:0000256" key="2">
    <source>
        <dbReference type="ARBA" id="ARBA00006602"/>
    </source>
</evidence>
<accession>A0A0M6Y2Z3</accession>
<dbReference type="GO" id="GO:0005829">
    <property type="term" value="C:cytosol"/>
    <property type="evidence" value="ECO:0007669"/>
    <property type="project" value="TreeGrafter"/>
</dbReference>